<gene>
    <name evidence="11" type="ORF">KPH14_004922</name>
</gene>
<feature type="region of interest" description="Disordered" evidence="8">
    <location>
        <begin position="48"/>
        <end position="70"/>
    </location>
</feature>
<dbReference type="Proteomes" id="UP001258017">
    <property type="component" value="Unassembled WGS sequence"/>
</dbReference>
<dbReference type="PROSITE" id="PS50821">
    <property type="entry name" value="PAZ"/>
    <property type="match status" value="1"/>
</dbReference>
<evidence type="ECO:0000256" key="4">
    <source>
        <dbReference type="ARBA" id="ARBA00022782"/>
    </source>
</evidence>
<keyword evidence="4" id="KW-0221">Differentiation</keyword>
<evidence type="ECO:0000256" key="7">
    <source>
        <dbReference type="ARBA" id="ARBA00038291"/>
    </source>
</evidence>
<evidence type="ECO:0000256" key="6">
    <source>
        <dbReference type="ARBA" id="ARBA00023158"/>
    </source>
</evidence>
<dbReference type="CDD" id="cd02845">
    <property type="entry name" value="PAZ_piwi_like"/>
    <property type="match status" value="1"/>
</dbReference>
<reference evidence="11" key="1">
    <citation type="submission" date="2021-08" db="EMBL/GenBank/DDBJ databases">
        <authorList>
            <person name="Misof B."/>
            <person name="Oliver O."/>
            <person name="Podsiadlowski L."/>
            <person name="Donath A."/>
            <person name="Peters R."/>
            <person name="Mayer C."/>
            <person name="Rust J."/>
            <person name="Gunkel S."/>
            <person name="Lesny P."/>
            <person name="Martin S."/>
            <person name="Oeyen J.P."/>
            <person name="Petersen M."/>
            <person name="Panagiotis P."/>
            <person name="Wilbrandt J."/>
            <person name="Tanja T."/>
        </authorList>
    </citation>
    <scope>NUCLEOTIDE SEQUENCE</scope>
    <source>
        <strain evidence="11">GBR_01_08_01A</strain>
        <tissue evidence="11">Thorax + abdomen</tissue>
    </source>
</reference>
<evidence type="ECO:0000259" key="10">
    <source>
        <dbReference type="PROSITE" id="PS50822"/>
    </source>
</evidence>
<dbReference type="InterPro" id="IPR003165">
    <property type="entry name" value="Piwi"/>
</dbReference>
<dbReference type="InterPro" id="IPR036085">
    <property type="entry name" value="PAZ_dom_sf"/>
</dbReference>
<dbReference type="Gene3D" id="3.30.420.10">
    <property type="entry name" value="Ribonuclease H-like superfamily/Ribonuclease H"/>
    <property type="match status" value="1"/>
</dbReference>
<dbReference type="SUPFAM" id="SSF53098">
    <property type="entry name" value="Ribonuclease H-like"/>
    <property type="match status" value="1"/>
</dbReference>
<dbReference type="FunFam" id="2.170.260.10:FF:000003">
    <property type="entry name" value="Piwi-like RNA-mediated gene silencing 2"/>
    <property type="match status" value="1"/>
</dbReference>
<evidence type="ECO:0000313" key="11">
    <source>
        <dbReference type="EMBL" id="KAK2582643.1"/>
    </source>
</evidence>
<reference evidence="11" key="2">
    <citation type="journal article" date="2023" name="Commun. Biol.">
        <title>Intrasexual cuticular hydrocarbon dimorphism in a wasp sheds light on hydrocarbon biosynthesis genes in Hymenoptera.</title>
        <authorList>
            <person name="Moris V.C."/>
            <person name="Podsiadlowski L."/>
            <person name="Martin S."/>
            <person name="Oeyen J.P."/>
            <person name="Donath A."/>
            <person name="Petersen M."/>
            <person name="Wilbrandt J."/>
            <person name="Misof B."/>
            <person name="Liedtke D."/>
            <person name="Thamm M."/>
            <person name="Scheiner R."/>
            <person name="Schmitt T."/>
            <person name="Niehuis O."/>
        </authorList>
    </citation>
    <scope>NUCLEOTIDE SEQUENCE</scope>
    <source>
        <strain evidence="11">GBR_01_08_01A</strain>
    </source>
</reference>
<comment type="similarity">
    <text evidence="7">Belongs to the argonaute family. Piwi subfamily.</text>
</comment>
<protein>
    <submittedName>
        <fullName evidence="11">Uncharacterized protein</fullName>
    </submittedName>
</protein>
<dbReference type="InterPro" id="IPR012337">
    <property type="entry name" value="RNaseH-like_sf"/>
</dbReference>
<dbReference type="GO" id="GO:0030154">
    <property type="term" value="P:cell differentiation"/>
    <property type="evidence" value="ECO:0007669"/>
    <property type="project" value="UniProtKB-KW"/>
</dbReference>
<dbReference type="GO" id="GO:0003723">
    <property type="term" value="F:RNA binding"/>
    <property type="evidence" value="ECO:0007669"/>
    <property type="project" value="UniProtKB-KW"/>
</dbReference>
<evidence type="ECO:0000313" key="12">
    <source>
        <dbReference type="Proteomes" id="UP001258017"/>
    </source>
</evidence>
<dbReference type="PROSITE" id="PS50822">
    <property type="entry name" value="PIWI"/>
    <property type="match status" value="1"/>
</dbReference>
<dbReference type="AlphaFoldDB" id="A0AAD9RN42"/>
<evidence type="ECO:0000259" key="9">
    <source>
        <dbReference type="PROSITE" id="PS50821"/>
    </source>
</evidence>
<evidence type="ECO:0000256" key="1">
    <source>
        <dbReference type="ARBA" id="ARBA00004496"/>
    </source>
</evidence>
<feature type="compositionally biased region" description="Polar residues" evidence="8">
    <location>
        <begin position="52"/>
        <end position="70"/>
    </location>
</feature>
<keyword evidence="3" id="KW-0963">Cytoplasm</keyword>
<dbReference type="InterPro" id="IPR036397">
    <property type="entry name" value="RNaseH_sf"/>
</dbReference>
<dbReference type="SMART" id="SM00949">
    <property type="entry name" value="PAZ"/>
    <property type="match status" value="1"/>
</dbReference>
<dbReference type="Pfam" id="PF02171">
    <property type="entry name" value="Piwi"/>
    <property type="match status" value="1"/>
</dbReference>
<organism evidence="11 12">
    <name type="scientific">Odynerus spinipes</name>
    <dbReference type="NCBI Taxonomy" id="1348599"/>
    <lineage>
        <taxon>Eukaryota</taxon>
        <taxon>Metazoa</taxon>
        <taxon>Ecdysozoa</taxon>
        <taxon>Arthropoda</taxon>
        <taxon>Hexapoda</taxon>
        <taxon>Insecta</taxon>
        <taxon>Pterygota</taxon>
        <taxon>Neoptera</taxon>
        <taxon>Endopterygota</taxon>
        <taxon>Hymenoptera</taxon>
        <taxon>Apocrita</taxon>
        <taxon>Aculeata</taxon>
        <taxon>Vespoidea</taxon>
        <taxon>Vespidae</taxon>
        <taxon>Eumeninae</taxon>
        <taxon>Odynerus</taxon>
    </lineage>
</organism>
<accession>A0AAD9RN42</accession>
<feature type="domain" description="Piwi" evidence="10">
    <location>
        <begin position="642"/>
        <end position="936"/>
    </location>
</feature>
<keyword evidence="2" id="KW-0217">Developmental protein</keyword>
<keyword evidence="12" id="KW-1185">Reference proteome</keyword>
<dbReference type="SUPFAM" id="SSF101690">
    <property type="entry name" value="PAZ domain"/>
    <property type="match status" value="1"/>
</dbReference>
<keyword evidence="6" id="KW-0943">RNA-mediated gene silencing</keyword>
<evidence type="ECO:0000256" key="8">
    <source>
        <dbReference type="SAM" id="MobiDB-lite"/>
    </source>
</evidence>
<evidence type="ECO:0000256" key="5">
    <source>
        <dbReference type="ARBA" id="ARBA00022884"/>
    </source>
</evidence>
<proteinExistence type="inferred from homology"/>
<dbReference type="FunFam" id="3.30.420.10:FF:000014">
    <property type="entry name" value="Piwi-like RNA-mediated gene silencing 1"/>
    <property type="match status" value="1"/>
</dbReference>
<comment type="subcellular location">
    <subcellularLocation>
        <location evidence="1">Cytoplasm</location>
    </subcellularLocation>
</comment>
<dbReference type="Gene3D" id="2.170.260.10">
    <property type="entry name" value="paz domain"/>
    <property type="match status" value="1"/>
</dbReference>
<evidence type="ECO:0000256" key="2">
    <source>
        <dbReference type="ARBA" id="ARBA00022473"/>
    </source>
</evidence>
<feature type="domain" description="PAZ" evidence="9">
    <location>
        <begin position="366"/>
        <end position="477"/>
    </location>
</feature>
<name>A0AAD9RN42_9HYME</name>
<dbReference type="EMBL" id="JAIFRP010000031">
    <property type="protein sequence ID" value="KAK2582643.1"/>
    <property type="molecule type" value="Genomic_DNA"/>
</dbReference>
<feature type="region of interest" description="Disordered" evidence="8">
    <location>
        <begin position="1"/>
        <end position="35"/>
    </location>
</feature>
<keyword evidence="5" id="KW-0694">RNA-binding</keyword>
<dbReference type="GO" id="GO:0140965">
    <property type="term" value="P:secondary piRNA processing"/>
    <property type="evidence" value="ECO:0007669"/>
    <property type="project" value="UniProtKB-ARBA"/>
</dbReference>
<sequence length="950" mass="107449">MADKNGDEHKKASTGRGSLLLQKMRQQLAEKDNPRVLSSSAALFTPSHEQEVASTMQQAELGSQLSSTSSPAAVGRGRAALLNIIKVEREVGRSIPKETAVIPRGRALSLQGLAKKIVTPAQPLMAEQQSGIRQPLITRQQPSTTRQSFVAEQSTVSSKDEAGVVGCLSKLSVYETTPSTTASSCQGSQVISRHGTTGKEVDILANYIDLKLEPGKGLFQYEVKFDPDIDSIILRRKLLNQHAAALGRTKSFDGAILYLPQKLPQERTVYKSDHPLDGSPITLTLIFKRQQQMSENIQFFNVLLGRIMRALSLVRIGRQNFNPTCAHAVPQHRLEVWPGYVTAINEYEGGLKLCIDAKYRVMRMETVRDLMIEMHTKKPQDYKDAITMEIVGASVLTRYNNKTYRIDDIAWDKNPMFKFERQGTQTSIIDYYKNHWNLEIKDKAQPLLVHRAKEKTTTGETQEKLVLLVPELCYIAGLTDNIRSDFRVMKDLDAITKVSPNGRRDIIKKFIQEIEKNDITRDILAAWGLQFDKELTQLKGRVLPPECIYFGNNKKIEGKTNADWGAEAVNSYALRAPCLAKWYIFYSQRDTKYTTGFIKMLLDISRHLGLQINAPREISLRDDRTDTYLREIRHVINNETEMVVVVFPSNRTDRYSAIKKLCCVEKPVPSQVIISRTLSRSDRLKSVTQKIALQMNCKLGGALWAVNIPFDKCMVCGIDVYHPGVGQGRRGSVAGFVASMDKFLTSWYSKICLQGSHQELVDLLQICFVASINAYKQQNGSNPDRIIVYRDGVGDGQIDTVAKYEVKQLLTTFAHIDPNYKPQLSVIVVQKRVNTRLFCRRQRDLVNPEPGTVIDSCITRTNFYDFFLVPQSIRHGTVTPTHYVVAYDGSNMKPDHMQRFTYKLCHLYYNWPGTIRVPAPCQYAHKLVSLVGQNIQMEPDPSLCNYLFYL</sequence>
<comment type="caution">
    <text evidence="11">The sequence shown here is derived from an EMBL/GenBank/DDBJ whole genome shotgun (WGS) entry which is preliminary data.</text>
</comment>
<dbReference type="Pfam" id="PF02170">
    <property type="entry name" value="PAZ"/>
    <property type="match status" value="1"/>
</dbReference>
<dbReference type="Pfam" id="PF23278">
    <property type="entry name" value="Piwi_N"/>
    <property type="match status" value="1"/>
</dbReference>
<dbReference type="GO" id="GO:0005737">
    <property type="term" value="C:cytoplasm"/>
    <property type="evidence" value="ECO:0007669"/>
    <property type="project" value="UniProtKB-SubCell"/>
</dbReference>
<evidence type="ECO:0000256" key="3">
    <source>
        <dbReference type="ARBA" id="ARBA00022490"/>
    </source>
</evidence>
<dbReference type="InterPro" id="IPR003100">
    <property type="entry name" value="PAZ_dom"/>
</dbReference>
<dbReference type="Gene3D" id="3.40.50.2300">
    <property type="match status" value="1"/>
</dbReference>
<dbReference type="CDD" id="cd04658">
    <property type="entry name" value="Piwi_piwi-like_Euk"/>
    <property type="match status" value="1"/>
</dbReference>
<dbReference type="SMART" id="SM00950">
    <property type="entry name" value="Piwi"/>
    <property type="match status" value="1"/>
</dbReference>
<feature type="compositionally biased region" description="Basic and acidic residues" evidence="8">
    <location>
        <begin position="1"/>
        <end position="11"/>
    </location>
</feature>
<dbReference type="PANTHER" id="PTHR22891">
    <property type="entry name" value="EUKARYOTIC TRANSLATION INITIATION FACTOR 2C"/>
    <property type="match status" value="1"/>
</dbReference>